<dbReference type="PANTHER" id="PTHR33695:SF1">
    <property type="entry name" value="LIPOPROTEIN SIGNAL PEPTIDASE"/>
    <property type="match status" value="1"/>
</dbReference>
<comment type="caution">
    <text evidence="12">The sequence shown here is derived from an EMBL/GenBank/DDBJ whole genome shotgun (WGS) entry which is preliminary data.</text>
</comment>
<comment type="function">
    <text evidence="9 10">This protein specifically catalyzes the removal of signal peptides from prolipoproteins.</text>
</comment>
<evidence type="ECO:0000256" key="7">
    <source>
        <dbReference type="ARBA" id="ARBA00022989"/>
    </source>
</evidence>
<evidence type="ECO:0000256" key="3">
    <source>
        <dbReference type="ARBA" id="ARBA00022670"/>
    </source>
</evidence>
<dbReference type="GO" id="GO:0005886">
    <property type="term" value="C:plasma membrane"/>
    <property type="evidence" value="ECO:0007669"/>
    <property type="project" value="UniProtKB-SubCell"/>
</dbReference>
<feature type="transmembrane region" description="Helical" evidence="9">
    <location>
        <begin position="91"/>
        <end position="109"/>
    </location>
</feature>
<gene>
    <name evidence="9 12" type="primary">lspA</name>
    <name evidence="12" type="ORF">GCM10011611_23370</name>
</gene>
<dbReference type="Pfam" id="PF01252">
    <property type="entry name" value="Peptidase_A8"/>
    <property type="match status" value="1"/>
</dbReference>
<evidence type="ECO:0000256" key="6">
    <source>
        <dbReference type="ARBA" id="ARBA00022801"/>
    </source>
</evidence>
<feature type="transmembrane region" description="Helical" evidence="9">
    <location>
        <begin position="66"/>
        <end position="84"/>
    </location>
</feature>
<dbReference type="UniPathway" id="UPA00665"/>
<keyword evidence="6 9" id="KW-0378">Hydrolase</keyword>
<evidence type="ECO:0000256" key="10">
    <source>
        <dbReference type="RuleBase" id="RU000594"/>
    </source>
</evidence>
<dbReference type="InterPro" id="IPR001872">
    <property type="entry name" value="Peptidase_A8"/>
</dbReference>
<name>A0A8J2YTK2_9PROT</name>
<evidence type="ECO:0000313" key="13">
    <source>
        <dbReference type="Proteomes" id="UP000646365"/>
    </source>
</evidence>
<accession>A0A8J2YTK2</accession>
<dbReference type="Proteomes" id="UP000646365">
    <property type="component" value="Unassembled WGS sequence"/>
</dbReference>
<comment type="subcellular location">
    <subcellularLocation>
        <location evidence="9">Cell membrane</location>
        <topology evidence="9">Multi-pass membrane protein</topology>
    </subcellularLocation>
</comment>
<keyword evidence="5 9" id="KW-0064">Aspartyl protease</keyword>
<dbReference type="GO" id="GO:0006508">
    <property type="term" value="P:proteolysis"/>
    <property type="evidence" value="ECO:0007669"/>
    <property type="project" value="UniProtKB-KW"/>
</dbReference>
<keyword evidence="13" id="KW-1185">Reference proteome</keyword>
<feature type="transmembrane region" description="Helical" evidence="9">
    <location>
        <begin position="129"/>
        <end position="153"/>
    </location>
</feature>
<reference evidence="12" key="1">
    <citation type="journal article" date="2014" name="Int. J. Syst. Evol. Microbiol.">
        <title>Complete genome sequence of Corynebacterium casei LMG S-19264T (=DSM 44701T), isolated from a smear-ripened cheese.</title>
        <authorList>
            <consortium name="US DOE Joint Genome Institute (JGI-PGF)"/>
            <person name="Walter F."/>
            <person name="Albersmeier A."/>
            <person name="Kalinowski J."/>
            <person name="Ruckert C."/>
        </authorList>
    </citation>
    <scope>NUCLEOTIDE SEQUENCE</scope>
    <source>
        <strain evidence="12">CGMCC 1.15725</strain>
    </source>
</reference>
<evidence type="ECO:0000313" key="12">
    <source>
        <dbReference type="EMBL" id="GGF16941.1"/>
    </source>
</evidence>
<keyword evidence="2 9" id="KW-1003">Cell membrane</keyword>
<comment type="catalytic activity">
    <reaction evidence="9 10">
        <text>Release of signal peptides from bacterial membrane prolipoproteins. Hydrolyzes -Xaa-Yaa-Zaa-|-(S,diacylglyceryl)Cys-, in which Xaa is hydrophobic (preferably Leu), and Yaa (Ala or Ser) and Zaa (Gly or Ala) have small, neutral side chains.</text>
        <dbReference type="EC" id="3.4.23.36"/>
    </reaction>
</comment>
<comment type="pathway">
    <text evidence="9">Protein modification; lipoprotein biosynthesis (signal peptide cleavage).</text>
</comment>
<protein>
    <recommendedName>
        <fullName evidence="9">Lipoprotein signal peptidase</fullName>
        <ecNumber evidence="9">3.4.23.36</ecNumber>
    </recommendedName>
    <alternativeName>
        <fullName evidence="9">Prolipoprotein signal peptidase</fullName>
    </alternativeName>
    <alternativeName>
        <fullName evidence="9">Signal peptidase II</fullName>
        <shortName evidence="9">SPase II</shortName>
    </alternativeName>
</protein>
<feature type="active site" evidence="9">
    <location>
        <position position="119"/>
    </location>
</feature>
<evidence type="ECO:0000256" key="5">
    <source>
        <dbReference type="ARBA" id="ARBA00022750"/>
    </source>
</evidence>
<evidence type="ECO:0000256" key="2">
    <source>
        <dbReference type="ARBA" id="ARBA00022475"/>
    </source>
</evidence>
<dbReference type="EC" id="3.4.23.36" evidence="9"/>
<dbReference type="PRINTS" id="PR00781">
    <property type="entry name" value="LIPOSIGPTASE"/>
</dbReference>
<dbReference type="RefSeq" id="WP_229743662.1">
    <property type="nucleotide sequence ID" value="NZ_BMJQ01000005.1"/>
</dbReference>
<sequence length="163" mass="17868">MMRTGLRWLWLTVLVVVLDQVSKLLLIEQLQPFQPVRVLPSLNFLLTYNTGVSFSFLQLPGGWQRWPLAIFAIVIAAVLIGWLARIPAARRLLGAAVAIILGGAVGNLIDRILRGQVTDFIQFYVGDWSFAIFNIADAAITVGVALILLDNLLGGDGRSRQSA</sequence>
<dbReference type="HAMAP" id="MF_00161">
    <property type="entry name" value="LspA"/>
    <property type="match status" value="1"/>
</dbReference>
<comment type="similarity">
    <text evidence="1 9 11">Belongs to the peptidase A8 family.</text>
</comment>
<proteinExistence type="inferred from homology"/>
<dbReference type="PROSITE" id="PS00855">
    <property type="entry name" value="SPASE_II"/>
    <property type="match status" value="1"/>
</dbReference>
<organism evidence="12 13">
    <name type="scientific">Aliidongia dinghuensis</name>
    <dbReference type="NCBI Taxonomy" id="1867774"/>
    <lineage>
        <taxon>Bacteria</taxon>
        <taxon>Pseudomonadati</taxon>
        <taxon>Pseudomonadota</taxon>
        <taxon>Alphaproteobacteria</taxon>
        <taxon>Rhodospirillales</taxon>
        <taxon>Dongiaceae</taxon>
        <taxon>Aliidongia</taxon>
    </lineage>
</organism>
<evidence type="ECO:0000256" key="4">
    <source>
        <dbReference type="ARBA" id="ARBA00022692"/>
    </source>
</evidence>
<evidence type="ECO:0000256" key="8">
    <source>
        <dbReference type="ARBA" id="ARBA00023136"/>
    </source>
</evidence>
<evidence type="ECO:0000256" key="9">
    <source>
        <dbReference type="HAMAP-Rule" id="MF_00161"/>
    </source>
</evidence>
<dbReference type="PANTHER" id="PTHR33695">
    <property type="entry name" value="LIPOPROTEIN SIGNAL PEPTIDASE"/>
    <property type="match status" value="1"/>
</dbReference>
<keyword evidence="8 9" id="KW-0472">Membrane</keyword>
<dbReference type="NCBIfam" id="TIGR00077">
    <property type="entry name" value="lspA"/>
    <property type="match status" value="1"/>
</dbReference>
<dbReference type="GO" id="GO:0004190">
    <property type="term" value="F:aspartic-type endopeptidase activity"/>
    <property type="evidence" value="ECO:0007669"/>
    <property type="project" value="UniProtKB-UniRule"/>
</dbReference>
<keyword evidence="3 9" id="KW-0645">Protease</keyword>
<keyword evidence="4 9" id="KW-0812">Transmembrane</keyword>
<keyword evidence="7 9" id="KW-1133">Transmembrane helix</keyword>
<evidence type="ECO:0000256" key="1">
    <source>
        <dbReference type="ARBA" id="ARBA00006139"/>
    </source>
</evidence>
<reference evidence="12" key="2">
    <citation type="submission" date="2020-09" db="EMBL/GenBank/DDBJ databases">
        <authorList>
            <person name="Sun Q."/>
            <person name="Zhou Y."/>
        </authorList>
    </citation>
    <scope>NUCLEOTIDE SEQUENCE</scope>
    <source>
        <strain evidence="12">CGMCC 1.15725</strain>
    </source>
</reference>
<comment type="caution">
    <text evidence="9">Lacks conserved residue(s) required for the propagation of feature annotation.</text>
</comment>
<dbReference type="EMBL" id="BMJQ01000005">
    <property type="protein sequence ID" value="GGF16941.1"/>
    <property type="molecule type" value="Genomic_DNA"/>
</dbReference>
<keyword evidence="12" id="KW-0449">Lipoprotein</keyword>
<evidence type="ECO:0000256" key="11">
    <source>
        <dbReference type="RuleBase" id="RU004181"/>
    </source>
</evidence>
<feature type="active site" evidence="9">
    <location>
        <position position="137"/>
    </location>
</feature>
<dbReference type="AlphaFoldDB" id="A0A8J2YTK2"/>